<sequence>MQSFSSLLHLASIGSSSGTAMLLSVRYIWVASVNRSVDVLVLLRSSSLFCCSAKRCSKVFRNLLSSSSSIASRSRSISNLCISSRCFRITCFMASDSEPCSLL</sequence>
<name>A0A0A9HTU8_ARUDO</name>
<evidence type="ECO:0000313" key="1">
    <source>
        <dbReference type="EMBL" id="JAE38326.1"/>
    </source>
</evidence>
<accession>A0A0A9HTU8</accession>
<dbReference type="AlphaFoldDB" id="A0A0A9HTU8"/>
<protein>
    <submittedName>
        <fullName evidence="1">Uncharacterized protein</fullName>
    </submittedName>
</protein>
<reference evidence="1" key="2">
    <citation type="journal article" date="2015" name="Data Brief">
        <title>Shoot transcriptome of the giant reed, Arundo donax.</title>
        <authorList>
            <person name="Barrero R.A."/>
            <person name="Guerrero F.D."/>
            <person name="Moolhuijzen P."/>
            <person name="Goolsby J.A."/>
            <person name="Tidwell J."/>
            <person name="Bellgard S.E."/>
            <person name="Bellgard M.I."/>
        </authorList>
    </citation>
    <scope>NUCLEOTIDE SEQUENCE</scope>
    <source>
        <tissue evidence="1">Shoot tissue taken approximately 20 cm above the soil surface</tissue>
    </source>
</reference>
<dbReference type="EMBL" id="GBRH01159570">
    <property type="protein sequence ID" value="JAE38326.1"/>
    <property type="molecule type" value="Transcribed_RNA"/>
</dbReference>
<proteinExistence type="predicted"/>
<reference evidence="1" key="1">
    <citation type="submission" date="2014-09" db="EMBL/GenBank/DDBJ databases">
        <authorList>
            <person name="Magalhaes I.L.F."/>
            <person name="Oliveira U."/>
            <person name="Santos F.R."/>
            <person name="Vidigal T.H.D.A."/>
            <person name="Brescovit A.D."/>
            <person name="Santos A.J."/>
        </authorList>
    </citation>
    <scope>NUCLEOTIDE SEQUENCE</scope>
    <source>
        <tissue evidence="1">Shoot tissue taken approximately 20 cm above the soil surface</tissue>
    </source>
</reference>
<organism evidence="1">
    <name type="scientific">Arundo donax</name>
    <name type="common">Giant reed</name>
    <name type="synonym">Donax arundinaceus</name>
    <dbReference type="NCBI Taxonomy" id="35708"/>
    <lineage>
        <taxon>Eukaryota</taxon>
        <taxon>Viridiplantae</taxon>
        <taxon>Streptophyta</taxon>
        <taxon>Embryophyta</taxon>
        <taxon>Tracheophyta</taxon>
        <taxon>Spermatophyta</taxon>
        <taxon>Magnoliopsida</taxon>
        <taxon>Liliopsida</taxon>
        <taxon>Poales</taxon>
        <taxon>Poaceae</taxon>
        <taxon>PACMAD clade</taxon>
        <taxon>Arundinoideae</taxon>
        <taxon>Arundineae</taxon>
        <taxon>Arundo</taxon>
    </lineage>
</organism>